<protein>
    <submittedName>
        <fullName evidence="1">Uncharacterized protein</fullName>
    </submittedName>
</protein>
<dbReference type="KEGG" id="abas:ACPOL_4114"/>
<proteinExistence type="predicted"/>
<name>A0A2Z5G2N3_9BACT</name>
<evidence type="ECO:0000313" key="1">
    <source>
        <dbReference type="EMBL" id="AXC13391.1"/>
    </source>
</evidence>
<sequence>MITKYIGFFCHSCKKFNHIETYLVRNVDEIGVDKTLYPESGCCRSCKTVGFYADFLIAQSAPRRATTAVFRTVDDDWSCSSLQTTNAVLLIH</sequence>
<evidence type="ECO:0000313" key="2">
    <source>
        <dbReference type="Proteomes" id="UP000253606"/>
    </source>
</evidence>
<dbReference type="Proteomes" id="UP000253606">
    <property type="component" value="Chromosome"/>
</dbReference>
<dbReference type="EMBL" id="CP030840">
    <property type="protein sequence ID" value="AXC13391.1"/>
    <property type="molecule type" value="Genomic_DNA"/>
</dbReference>
<gene>
    <name evidence="1" type="ORF">ACPOL_4114</name>
</gene>
<organism evidence="1 2">
    <name type="scientific">Acidisarcina polymorpha</name>
    <dbReference type="NCBI Taxonomy" id="2211140"/>
    <lineage>
        <taxon>Bacteria</taxon>
        <taxon>Pseudomonadati</taxon>
        <taxon>Acidobacteriota</taxon>
        <taxon>Terriglobia</taxon>
        <taxon>Terriglobales</taxon>
        <taxon>Acidobacteriaceae</taxon>
        <taxon>Acidisarcina</taxon>
    </lineage>
</organism>
<accession>A0A2Z5G2N3</accession>
<dbReference type="AlphaFoldDB" id="A0A2Z5G2N3"/>
<reference evidence="1 2" key="1">
    <citation type="journal article" date="2018" name="Front. Microbiol.">
        <title>Hydrolytic Capabilities as a Key to Environmental Success: Chitinolytic and Cellulolytic Acidobacteria From Acidic Sub-arctic Soils and Boreal Peatlands.</title>
        <authorList>
            <person name="Belova S.E."/>
            <person name="Ravin N.V."/>
            <person name="Pankratov T.A."/>
            <person name="Rakitin A.L."/>
            <person name="Ivanova A.A."/>
            <person name="Beletsky A.V."/>
            <person name="Mardanov A.V."/>
            <person name="Sinninghe Damste J.S."/>
            <person name="Dedysh S.N."/>
        </authorList>
    </citation>
    <scope>NUCLEOTIDE SEQUENCE [LARGE SCALE GENOMIC DNA]</scope>
    <source>
        <strain evidence="1 2">SBC82</strain>
    </source>
</reference>
<dbReference type="RefSeq" id="WP_114208394.1">
    <property type="nucleotide sequence ID" value="NZ_CP030840.1"/>
</dbReference>
<keyword evidence="2" id="KW-1185">Reference proteome</keyword>